<dbReference type="Proteomes" id="UP000039865">
    <property type="component" value="Unassembled WGS sequence"/>
</dbReference>
<sequence>MSNTHQAQNDKDKKQPNAFEDFFDCSEIDNQDYSQFINDQSQFIVGQNGEHIKATETNQDEQQDINIDVNNIVSLIRLEDQELEQQKAQDQEQAIQQNDEDIGDISPIAEVRVAIKEQMNHQRDYVDRATSII</sequence>
<protein>
    <submittedName>
        <fullName evidence="2">Uncharacterized protein</fullName>
    </submittedName>
</protein>
<evidence type="ECO:0000313" key="3">
    <source>
        <dbReference type="Proteomes" id="UP000039865"/>
    </source>
</evidence>
<accession>A0A078BEU2</accession>
<proteinExistence type="predicted"/>
<dbReference type="InParanoid" id="A0A078BEU2"/>
<feature type="region of interest" description="Disordered" evidence="1">
    <location>
        <begin position="1"/>
        <end position="20"/>
    </location>
</feature>
<reference evidence="2 3" key="1">
    <citation type="submission" date="2014-06" db="EMBL/GenBank/DDBJ databases">
        <authorList>
            <person name="Swart Estienne"/>
        </authorList>
    </citation>
    <scope>NUCLEOTIDE SEQUENCE [LARGE SCALE GENOMIC DNA]</scope>
    <source>
        <strain evidence="2 3">130c</strain>
    </source>
</reference>
<evidence type="ECO:0000256" key="1">
    <source>
        <dbReference type="SAM" id="MobiDB-lite"/>
    </source>
</evidence>
<dbReference type="EMBL" id="CCKQ01019662">
    <property type="protein sequence ID" value="CDW91682.1"/>
    <property type="molecule type" value="Genomic_DNA"/>
</dbReference>
<gene>
    <name evidence="2" type="primary">Contig7947.g8482</name>
    <name evidence="2" type="ORF">STYLEM_20841</name>
</gene>
<organism evidence="2 3">
    <name type="scientific">Stylonychia lemnae</name>
    <name type="common">Ciliate</name>
    <dbReference type="NCBI Taxonomy" id="5949"/>
    <lineage>
        <taxon>Eukaryota</taxon>
        <taxon>Sar</taxon>
        <taxon>Alveolata</taxon>
        <taxon>Ciliophora</taxon>
        <taxon>Intramacronucleata</taxon>
        <taxon>Spirotrichea</taxon>
        <taxon>Stichotrichia</taxon>
        <taxon>Sporadotrichida</taxon>
        <taxon>Oxytrichidae</taxon>
        <taxon>Stylonychinae</taxon>
        <taxon>Stylonychia</taxon>
    </lineage>
</organism>
<keyword evidence="3" id="KW-1185">Reference proteome</keyword>
<evidence type="ECO:0000313" key="2">
    <source>
        <dbReference type="EMBL" id="CDW91682.1"/>
    </source>
</evidence>
<dbReference type="AlphaFoldDB" id="A0A078BEU2"/>
<name>A0A078BEU2_STYLE</name>